<feature type="domain" description="Reverse transcriptase" evidence="2">
    <location>
        <begin position="1"/>
        <end position="353"/>
    </location>
</feature>
<gene>
    <name evidence="3" type="ORF">SAMN02745751_01738</name>
</gene>
<dbReference type="OrthoDB" id="1837345at2"/>
<protein>
    <recommendedName>
        <fullName evidence="2">Reverse transcriptase domain-containing protein</fullName>
    </recommendedName>
</protein>
<dbReference type="RefSeq" id="WP_073049191.1">
    <property type="nucleotide sequence ID" value="NZ_FQZL01000010.1"/>
</dbReference>
<dbReference type="PROSITE" id="PS50878">
    <property type="entry name" value="RT_POL"/>
    <property type="match status" value="1"/>
</dbReference>
<feature type="coiled-coil region" evidence="1">
    <location>
        <begin position="313"/>
        <end position="347"/>
    </location>
</feature>
<organism evidence="3 4">
    <name type="scientific">Dethiosulfatibacter aminovorans DSM 17477</name>
    <dbReference type="NCBI Taxonomy" id="1121476"/>
    <lineage>
        <taxon>Bacteria</taxon>
        <taxon>Bacillati</taxon>
        <taxon>Bacillota</taxon>
        <taxon>Tissierellia</taxon>
        <taxon>Dethiosulfatibacter</taxon>
    </lineage>
</organism>
<dbReference type="STRING" id="1121476.SAMN02745751_01738"/>
<dbReference type="Pfam" id="PF24391">
    <property type="entry name" value="HD-CE"/>
    <property type="match status" value="1"/>
</dbReference>
<evidence type="ECO:0000313" key="3">
    <source>
        <dbReference type="EMBL" id="SHJ08865.1"/>
    </source>
</evidence>
<dbReference type="SUPFAM" id="SSF56672">
    <property type="entry name" value="DNA/RNA polymerases"/>
    <property type="match status" value="1"/>
</dbReference>
<dbReference type="EMBL" id="FQZL01000010">
    <property type="protein sequence ID" value="SHJ08865.1"/>
    <property type="molecule type" value="Genomic_DNA"/>
</dbReference>
<keyword evidence="1" id="KW-0175">Coiled coil</keyword>
<sequence length="1140" mass="134779">MAIEIRNSNVYKRITEKDFIYKAIYSLESYVFEKDLLDEKDYTLMLKLRDPFNHKIIDETIKDVKDLIDDVLINGKFFKAQVYFRPKKIDKETDQLESRPLHSASLNTLIASVVLLNTLLIEIGNDNRTIELTELARMLPSNFYGNIPSNRPEHLFKPWHYQFKEYTDVITSSYYEYTKTKEYRFEVTLDLKNFFPSINPAIIYDEIMSKYSVKYDNIDDVQCIKTIVSKLLVFKISNLRSDDFKKMYYDSSNIDFLNGDVWTKGIPQGLPHAYFFGNICMVKVADIFQKVIAAEDGKAFYYVDDSVIYTNNLKNENELAKKINEVNKQLKDLSNQYKSRLVEYKREVEGTSLQPFVEILDKFDYLIKVHNAESEKSTALEIQDPKYGQANLNAYSKLASMTSYDLSKIFSDTEEINLSKKLEAIYQAVEKEIKRIREIDPEEDTSNYIKVLLRFKKFFKYRQRRLDFSRSNDISDNDIDELLLSFKVGDESTKREKFKCFFEAYDEDILLNEFRFFFANSPIFWNKAEKIVSDFNKETYSELYKWEQDGDEHTISYFHKICMSLSRKRKIQIDSRISRYDSIQSIVKDNVWNIAKSGKHEKEFRIREAIETFYDAFKNGVISIDNCEKYDAIINIIYKSGVIEVSNNRYELIKMQTDELYRIIMNAYFSEVVSVDANDLKYLAKRNNKPIYYNEARILLFLRNRKFILENFYSNFKDYRNSEVLDYTLFEVVDYYEKFVQDPVYIDNLIMVHKYTSDIWKNGSKYLHFYTLHNQEHAIELIRSITMFMKGVNYFQISRKDYYILFISCYLHDISMVLHPNLIESFIKDSKESNVIYSEFKQNIKSLIEQDDDGKKKLVEIDYIEEQPIKKLLVDFFAKLDQYYEGYVRNNHPKQSARFIRKSNDFDFVEDVVKDIVAEISQAHGYDVDEIYKVKSNAKESIISEKYTKILLRIGDLLDMSSNRISNAILDNSQNSMSSTTRFHWLSHKAISNVDIQVNYDVEDNKEKEENYSWIGPGSIIENVSFVIHLDVKHLIGTQKSQICNLNFLMSSNEDDGVKPHFDIDIGSNGTCTECNFMCKWMKIKNDFLYKELEALQLYLNRSEANLFKTNISVKYEFNEGARRLRNSEYENILKYITNK</sequence>
<proteinExistence type="predicted"/>
<evidence type="ECO:0000259" key="2">
    <source>
        <dbReference type="PROSITE" id="PS50878"/>
    </source>
</evidence>
<keyword evidence="4" id="KW-1185">Reference proteome</keyword>
<accession>A0A1M6GFW5</accession>
<dbReference type="InterPro" id="IPR000477">
    <property type="entry name" value="RT_dom"/>
</dbReference>
<dbReference type="AlphaFoldDB" id="A0A1M6GFW5"/>
<dbReference type="InterPro" id="IPR043502">
    <property type="entry name" value="DNA/RNA_pol_sf"/>
</dbReference>
<evidence type="ECO:0000313" key="4">
    <source>
        <dbReference type="Proteomes" id="UP000184052"/>
    </source>
</evidence>
<evidence type="ECO:0000256" key="1">
    <source>
        <dbReference type="SAM" id="Coils"/>
    </source>
</evidence>
<reference evidence="3 4" key="1">
    <citation type="submission" date="2016-11" db="EMBL/GenBank/DDBJ databases">
        <authorList>
            <person name="Jaros S."/>
            <person name="Januszkiewicz K."/>
            <person name="Wedrychowicz H."/>
        </authorList>
    </citation>
    <scope>NUCLEOTIDE SEQUENCE [LARGE SCALE GENOMIC DNA]</scope>
    <source>
        <strain evidence="3 4">DSM 17477</strain>
    </source>
</reference>
<name>A0A1M6GFW5_9FIRM</name>
<dbReference type="Proteomes" id="UP000184052">
    <property type="component" value="Unassembled WGS sequence"/>
</dbReference>
<dbReference type="InterPro" id="IPR056471">
    <property type="entry name" value="HD-CE"/>
</dbReference>